<dbReference type="EMBL" id="VWRN01000049">
    <property type="protein sequence ID" value="KAA6119791.1"/>
    <property type="molecule type" value="Genomic_DNA"/>
</dbReference>
<evidence type="ECO:0000256" key="1">
    <source>
        <dbReference type="SAM" id="Phobius"/>
    </source>
</evidence>
<proteinExistence type="predicted"/>
<evidence type="ECO:0000313" key="2">
    <source>
        <dbReference type="EMBL" id="KAA6119791.1"/>
    </source>
</evidence>
<gene>
    <name evidence="2" type="ORF">F1599_18600</name>
</gene>
<reference evidence="2 3" key="1">
    <citation type="submission" date="2019-09" db="EMBL/GenBank/DDBJ databases">
        <title>Isolation of a novel species in the genus Cupriavidus from patients with sepsis using whole genome sequencing.</title>
        <authorList>
            <person name="Kweon O.J."/>
            <person name="Lee M.-K."/>
        </authorList>
    </citation>
    <scope>NUCLEOTIDE SEQUENCE [LARGE SCALE GENOMIC DNA]</scope>
    <source>
        <strain evidence="2 3">MKL-01</strain>
    </source>
</reference>
<feature type="transmembrane region" description="Helical" evidence="1">
    <location>
        <begin position="167"/>
        <end position="189"/>
    </location>
</feature>
<dbReference type="Proteomes" id="UP000324324">
    <property type="component" value="Unassembled WGS sequence"/>
</dbReference>
<dbReference type="RefSeq" id="WP_150084101.1">
    <property type="nucleotide sequence ID" value="NZ_VWRN01000049.1"/>
</dbReference>
<keyword evidence="3" id="KW-1185">Reference proteome</keyword>
<organism evidence="2 3">
    <name type="scientific">Cupriavidus cauae</name>
    <dbReference type="NCBI Taxonomy" id="2608999"/>
    <lineage>
        <taxon>Bacteria</taxon>
        <taxon>Pseudomonadati</taxon>
        <taxon>Pseudomonadota</taxon>
        <taxon>Betaproteobacteria</taxon>
        <taxon>Burkholderiales</taxon>
        <taxon>Burkholderiaceae</taxon>
        <taxon>Cupriavidus</taxon>
    </lineage>
</organism>
<name>A0A5M8AC22_9BURK</name>
<keyword evidence="1" id="KW-1133">Transmembrane helix</keyword>
<sequence length="204" mass="22702">MATLWRFESSPGHQIKKPASLSGAAGFFFPACICISIRIACAFCFDRAIGAPVRRRVRRLPRIPGIASRKIPTMCRPCAADDHLSLLAARLLPVEPAFEPPLEPIATAPPLAPGATVIAAPRHQGAVYQLQWRFRHSFDMAAAWIPCRLPAFFRAFFRAFFPALFRALFRAFFSAFFSALFSASFRAVFPAARPTPRPKYPRHG</sequence>
<dbReference type="AlphaFoldDB" id="A0A5M8AC22"/>
<feature type="transmembrane region" description="Helical" evidence="1">
    <location>
        <begin position="27"/>
        <end position="49"/>
    </location>
</feature>
<keyword evidence="1" id="KW-0812">Transmembrane</keyword>
<keyword evidence="1" id="KW-0472">Membrane</keyword>
<accession>A0A5M8AC22</accession>
<protein>
    <submittedName>
        <fullName evidence="2">Uncharacterized protein</fullName>
    </submittedName>
</protein>
<evidence type="ECO:0000313" key="3">
    <source>
        <dbReference type="Proteomes" id="UP000324324"/>
    </source>
</evidence>
<comment type="caution">
    <text evidence="2">The sequence shown here is derived from an EMBL/GenBank/DDBJ whole genome shotgun (WGS) entry which is preliminary data.</text>
</comment>